<keyword evidence="3" id="KW-0808">Transferase</keyword>
<dbReference type="GO" id="GO:0047154">
    <property type="term" value="F:methylmalonyl-CoA carboxytransferase activity"/>
    <property type="evidence" value="ECO:0007669"/>
    <property type="project" value="UniProtKB-EC"/>
</dbReference>
<accession>A0A170PHL9</accession>
<dbReference type="InterPro" id="IPR034733">
    <property type="entry name" value="AcCoA_carboxyl_beta"/>
</dbReference>
<dbReference type="GO" id="GO:0004658">
    <property type="term" value="F:propionyl-CoA carboxylase activity"/>
    <property type="evidence" value="ECO:0007669"/>
    <property type="project" value="TreeGrafter"/>
</dbReference>
<gene>
    <name evidence="3" type="ORF">CFX0092_A2509</name>
</gene>
<evidence type="ECO:0000313" key="4">
    <source>
        <dbReference type="Proteomes" id="UP000215027"/>
    </source>
</evidence>
<dbReference type="PROSITE" id="PS50980">
    <property type="entry name" value="COA_CT_NTER"/>
    <property type="match status" value="1"/>
</dbReference>
<keyword evidence="4" id="KW-1185">Reference proteome</keyword>
<dbReference type="KEGG" id="pbf:CFX0092_A2509"/>
<dbReference type="Proteomes" id="UP000215027">
    <property type="component" value="Chromosome I"/>
</dbReference>
<dbReference type="Pfam" id="PF01039">
    <property type="entry name" value="Carboxyl_trans"/>
    <property type="match status" value="1"/>
</dbReference>
<dbReference type="AlphaFoldDB" id="A0A170PHL9"/>
<feature type="domain" description="CoA carboxyltransferase C-terminal" evidence="2">
    <location>
        <begin position="262"/>
        <end position="505"/>
    </location>
</feature>
<evidence type="ECO:0000259" key="1">
    <source>
        <dbReference type="PROSITE" id="PS50980"/>
    </source>
</evidence>
<dbReference type="InterPro" id="IPR029045">
    <property type="entry name" value="ClpP/crotonase-like_dom_sf"/>
</dbReference>
<dbReference type="Gene3D" id="3.90.226.10">
    <property type="entry name" value="2-enoyl-CoA Hydratase, Chain A, domain 1"/>
    <property type="match status" value="2"/>
</dbReference>
<dbReference type="PANTHER" id="PTHR43842:SF2">
    <property type="entry name" value="PROPIONYL-COA CARBOXYLASE BETA CHAIN, MITOCHONDRIAL"/>
    <property type="match status" value="1"/>
</dbReference>
<dbReference type="InterPro" id="IPR051047">
    <property type="entry name" value="AccD/PCCB"/>
</dbReference>
<organism evidence="3 4">
    <name type="scientific">Candidatus Promineifilum breve</name>
    <dbReference type="NCBI Taxonomy" id="1806508"/>
    <lineage>
        <taxon>Bacteria</taxon>
        <taxon>Bacillati</taxon>
        <taxon>Chloroflexota</taxon>
        <taxon>Ardenticatenia</taxon>
        <taxon>Candidatus Promineifilales</taxon>
        <taxon>Candidatus Promineifilaceae</taxon>
        <taxon>Candidatus Promineifilum</taxon>
    </lineage>
</organism>
<proteinExistence type="predicted"/>
<reference evidence="3" key="1">
    <citation type="submission" date="2016-01" db="EMBL/GenBank/DDBJ databases">
        <authorList>
            <person name="Mcilroy J.S."/>
            <person name="Karst M S."/>
            <person name="Albertsen M."/>
        </authorList>
    </citation>
    <scope>NUCLEOTIDE SEQUENCE</scope>
    <source>
        <strain evidence="3">Cfx-K</strain>
    </source>
</reference>
<dbReference type="InterPro" id="IPR011762">
    <property type="entry name" value="COA_CT_N"/>
</dbReference>
<dbReference type="EC" id="2.1.3.1" evidence="3"/>
<dbReference type="PROSITE" id="PS50989">
    <property type="entry name" value="COA_CT_CTER"/>
    <property type="match status" value="1"/>
</dbReference>
<dbReference type="PANTHER" id="PTHR43842">
    <property type="entry name" value="PROPIONYL-COA CARBOXYLASE BETA CHAIN"/>
    <property type="match status" value="1"/>
</dbReference>
<dbReference type="InterPro" id="IPR011763">
    <property type="entry name" value="COA_CT_C"/>
</dbReference>
<dbReference type="SUPFAM" id="SSF52096">
    <property type="entry name" value="ClpP/crotonase"/>
    <property type="match status" value="2"/>
</dbReference>
<protein>
    <submittedName>
        <fullName evidence="3">Methylmalonyl-CoA carboxyltransferase 12S subunit</fullName>
        <ecNumber evidence="3">2.1.3.1</ecNumber>
    </submittedName>
</protein>
<sequence length="515" mass="56334">MTKEMETYLQELKTRRTSAAGSDKEAAAQHGKNRLTARERLDLLFDADTFTEIDTLVLPRHEHYPGGKSSRLGDGVVTGFGLVNGRRVFAASQDATVMGGSLGEMHANKIVKAMQMALKYGCPFIAINDSGGARIQEGVDSLGGYARIFEANCEASGVIPQLSVIMGPCAGGAVYSPALTDFVFMTNNSYMFITGPDVVRAVMQENVSFDELGGGMMHSAESGVCHFLTTDDRDCLARVRALLSYLPSNNQDDPPYVPPIDDPDRRCPELKEIVPTDPYKAYDVRGVIGSIVDDGVFFEVHQLWAENMVVGFARLNGFVVGIVANQPMVLAGCIDIKASIKATHFIRICDAYNVPIITLQDVPGFLPGKEQEYGGIIRNGARMIYAYSEATVPKLMIILRKSYGGAYCVMSSKGLRGDLLYAWPNAEIAVMGAEGAVNILFRREVQAAEDPEAKRRELVEDYQAKFNNPYVAAARGLIDDVIDPAESRRVLIRSLEVTMSKSERHVPRKHGISPM</sequence>
<name>A0A170PHL9_9CHLR</name>
<feature type="domain" description="CoA carboxyltransferase N-terminal" evidence="1">
    <location>
        <begin position="1"/>
        <end position="258"/>
    </location>
</feature>
<dbReference type="RefSeq" id="WP_095043722.1">
    <property type="nucleotide sequence ID" value="NZ_LN890655.1"/>
</dbReference>
<dbReference type="OrthoDB" id="9803706at2"/>
<evidence type="ECO:0000259" key="2">
    <source>
        <dbReference type="PROSITE" id="PS50989"/>
    </source>
</evidence>
<evidence type="ECO:0000313" key="3">
    <source>
        <dbReference type="EMBL" id="CUS04387.2"/>
    </source>
</evidence>
<dbReference type="EMBL" id="LN890655">
    <property type="protein sequence ID" value="CUS04387.2"/>
    <property type="molecule type" value="Genomic_DNA"/>
</dbReference>